<organism evidence="1 2">
    <name type="scientific">Corallococcus sicarius</name>
    <dbReference type="NCBI Taxonomy" id="2316726"/>
    <lineage>
        <taxon>Bacteria</taxon>
        <taxon>Pseudomonadati</taxon>
        <taxon>Myxococcota</taxon>
        <taxon>Myxococcia</taxon>
        <taxon>Myxococcales</taxon>
        <taxon>Cystobacterineae</taxon>
        <taxon>Myxococcaceae</taxon>
        <taxon>Corallococcus</taxon>
    </lineage>
</organism>
<reference evidence="2" key="1">
    <citation type="submission" date="2018-09" db="EMBL/GenBank/DDBJ databases">
        <authorList>
            <person name="Livingstone P.G."/>
            <person name="Whitworth D.E."/>
        </authorList>
    </citation>
    <scope>NUCLEOTIDE SEQUENCE [LARGE SCALE GENOMIC DNA]</scope>
    <source>
        <strain evidence="2">CA040B</strain>
    </source>
</reference>
<keyword evidence="2" id="KW-1185">Reference proteome</keyword>
<evidence type="ECO:0000313" key="1">
    <source>
        <dbReference type="EMBL" id="RKH41266.1"/>
    </source>
</evidence>
<sequence length="117" mass="13411">MKEASFDFLMNIIEKRDGTPRQLRNALLMASIMRGWGLKRFNLAVPSLCTHEDFRVRSTALHVLLRWLDLVRTGLVPAERIEGYDEHSFDETIKDALALGVAENTEFLARKHLTRTG</sequence>
<comment type="caution">
    <text evidence="1">The sequence shown here is derived from an EMBL/GenBank/DDBJ whole genome shotgun (WGS) entry which is preliminary data.</text>
</comment>
<protein>
    <submittedName>
        <fullName evidence="1">Uncharacterized protein</fullName>
    </submittedName>
</protein>
<dbReference type="EMBL" id="RAWG01000111">
    <property type="protein sequence ID" value="RKH41266.1"/>
    <property type="molecule type" value="Genomic_DNA"/>
</dbReference>
<accession>A0A3A8NAE4</accession>
<name>A0A3A8NAE4_9BACT</name>
<evidence type="ECO:0000313" key="2">
    <source>
        <dbReference type="Proteomes" id="UP000273405"/>
    </source>
</evidence>
<gene>
    <name evidence="1" type="ORF">D7X12_18730</name>
</gene>
<dbReference type="AlphaFoldDB" id="A0A3A8NAE4"/>
<proteinExistence type="predicted"/>
<dbReference type="Proteomes" id="UP000273405">
    <property type="component" value="Unassembled WGS sequence"/>
</dbReference>